<dbReference type="EMBL" id="WDEH01000081">
    <property type="protein sequence ID" value="KAB6129618.1"/>
    <property type="molecule type" value="Genomic_DNA"/>
</dbReference>
<comment type="caution">
    <text evidence="1">The sequence shown here is derived from an EMBL/GenBank/DDBJ whole genome shotgun (WGS) entry which is preliminary data.</text>
</comment>
<evidence type="ECO:0000313" key="2">
    <source>
        <dbReference type="Proteomes" id="UP000487596"/>
    </source>
</evidence>
<gene>
    <name evidence="1" type="ORF">GA424_25495</name>
</gene>
<evidence type="ECO:0000313" key="1">
    <source>
        <dbReference type="EMBL" id="KAB6129618.1"/>
    </source>
</evidence>
<reference evidence="1 2" key="1">
    <citation type="journal article" date="2019" name="Nat. Med.">
        <title>A library of human gut bacterial isolates paired with longitudinal multiomics data enables mechanistic microbiome research.</title>
        <authorList>
            <person name="Poyet M."/>
            <person name="Groussin M."/>
            <person name="Gibbons S.M."/>
            <person name="Avila-Pacheco J."/>
            <person name="Jiang X."/>
            <person name="Kearney S.M."/>
            <person name="Perrotta A.R."/>
            <person name="Berdy B."/>
            <person name="Zhao S."/>
            <person name="Lieberman T.D."/>
            <person name="Swanson P.K."/>
            <person name="Smith M."/>
            <person name="Roesemann S."/>
            <person name="Alexander J.E."/>
            <person name="Rich S.A."/>
            <person name="Livny J."/>
            <person name="Vlamakis H."/>
            <person name="Clish C."/>
            <person name="Bullock K."/>
            <person name="Deik A."/>
            <person name="Scott J."/>
            <person name="Pierce K.A."/>
            <person name="Xavier R.J."/>
            <person name="Alm E.J."/>
        </authorList>
    </citation>
    <scope>NUCLEOTIDE SEQUENCE [LARGE SCALE GENOMIC DNA]</scope>
    <source>
        <strain evidence="1 2">BIOML-A62</strain>
    </source>
</reference>
<organism evidence="1 2">
    <name type="scientific">Bacteroides xylanisolvens</name>
    <dbReference type="NCBI Taxonomy" id="371601"/>
    <lineage>
        <taxon>Bacteria</taxon>
        <taxon>Pseudomonadati</taxon>
        <taxon>Bacteroidota</taxon>
        <taxon>Bacteroidia</taxon>
        <taxon>Bacteroidales</taxon>
        <taxon>Bacteroidaceae</taxon>
        <taxon>Bacteroides</taxon>
    </lineage>
</organism>
<accession>A0A6A2RIR5</accession>
<proteinExistence type="predicted"/>
<protein>
    <submittedName>
        <fullName evidence="1">Uncharacterized protein</fullName>
    </submittedName>
</protein>
<name>A0A6A2RIR5_9BACE</name>
<sequence>MIDKSLILKEIAQLRDIVDLGVCVGVYQTCNGKQFKHMPASDFINFLNLKLDKAKVHPLPRQKQRICYMLFAVSHTIALSDSPKHWIESMLELCDISPEYYDKHHKDFLSVGVSEKNKEYKEIIDESIKRSY</sequence>
<dbReference type="Proteomes" id="UP000487596">
    <property type="component" value="Unassembled WGS sequence"/>
</dbReference>
<dbReference type="AlphaFoldDB" id="A0A6A2RIR5"/>
<dbReference type="RefSeq" id="WP_134771261.1">
    <property type="nucleotide sequence ID" value="NZ_WDEE01000105.1"/>
</dbReference>